<dbReference type="EMBL" id="CP001335">
    <property type="protein sequence ID" value="ACO68226.1"/>
    <property type="molecule type" value="Genomic_DNA"/>
</dbReference>
<evidence type="ECO:0000313" key="2">
    <source>
        <dbReference type="EMBL" id="ACO68226.1"/>
    </source>
</evidence>
<dbReference type="RefSeq" id="XP_002506968.1">
    <property type="nucleotide sequence ID" value="XM_002506922.1"/>
</dbReference>
<protein>
    <submittedName>
        <fullName evidence="2">Uncharacterized protein</fullName>
    </submittedName>
</protein>
<dbReference type="InParanoid" id="C1EJP7"/>
<sequence length="88" mass="9857">MARPTISLKPQRAPTETFRMMRTPPCPARHSIARPSITDTSRPDALPFPRVRRLRCPTTPSRRGSLRGLSWTPTLRSTACRRSSCPGS</sequence>
<keyword evidence="3" id="KW-1185">Reference proteome</keyword>
<dbReference type="GeneID" id="8249902"/>
<accession>C1EJP7</accession>
<dbReference type="AlphaFoldDB" id="C1EJP7"/>
<dbReference type="KEGG" id="mis:MICPUN_53242"/>
<organism evidence="2 3">
    <name type="scientific">Micromonas commoda (strain RCC299 / NOUM17 / CCMP2709)</name>
    <name type="common">Picoplanktonic green alga</name>
    <dbReference type="NCBI Taxonomy" id="296587"/>
    <lineage>
        <taxon>Eukaryota</taxon>
        <taxon>Viridiplantae</taxon>
        <taxon>Chlorophyta</taxon>
        <taxon>Mamiellophyceae</taxon>
        <taxon>Mamiellales</taxon>
        <taxon>Mamiellaceae</taxon>
        <taxon>Micromonas</taxon>
    </lineage>
</organism>
<evidence type="ECO:0000313" key="3">
    <source>
        <dbReference type="Proteomes" id="UP000002009"/>
    </source>
</evidence>
<name>C1EJP7_MICCC</name>
<reference evidence="2 3" key="1">
    <citation type="journal article" date="2009" name="Science">
        <title>Green evolution and dynamic adaptations revealed by genomes of the marine picoeukaryotes Micromonas.</title>
        <authorList>
            <person name="Worden A.Z."/>
            <person name="Lee J.H."/>
            <person name="Mock T."/>
            <person name="Rouze P."/>
            <person name="Simmons M.P."/>
            <person name="Aerts A.L."/>
            <person name="Allen A.E."/>
            <person name="Cuvelier M.L."/>
            <person name="Derelle E."/>
            <person name="Everett M.V."/>
            <person name="Foulon E."/>
            <person name="Grimwood J."/>
            <person name="Gundlach H."/>
            <person name="Henrissat B."/>
            <person name="Napoli C."/>
            <person name="McDonald S.M."/>
            <person name="Parker M.S."/>
            <person name="Rombauts S."/>
            <person name="Salamov A."/>
            <person name="Von Dassow P."/>
            <person name="Badger J.H."/>
            <person name="Coutinho P.M."/>
            <person name="Demir E."/>
            <person name="Dubchak I."/>
            <person name="Gentemann C."/>
            <person name="Eikrem W."/>
            <person name="Gready J.E."/>
            <person name="John U."/>
            <person name="Lanier W."/>
            <person name="Lindquist E.A."/>
            <person name="Lucas S."/>
            <person name="Mayer K.F."/>
            <person name="Moreau H."/>
            <person name="Not F."/>
            <person name="Otillar R."/>
            <person name="Panaud O."/>
            <person name="Pangilinan J."/>
            <person name="Paulsen I."/>
            <person name="Piegu B."/>
            <person name="Poliakov A."/>
            <person name="Robbens S."/>
            <person name="Schmutz J."/>
            <person name="Toulza E."/>
            <person name="Wyss T."/>
            <person name="Zelensky A."/>
            <person name="Zhou K."/>
            <person name="Armbrust E.V."/>
            <person name="Bhattacharya D."/>
            <person name="Goodenough U.W."/>
            <person name="Van de Peer Y."/>
            <person name="Grigoriev I.V."/>
        </authorList>
    </citation>
    <scope>NUCLEOTIDE SEQUENCE [LARGE SCALE GENOMIC DNA]</scope>
    <source>
        <strain evidence="3">RCC299 / NOUM17</strain>
    </source>
</reference>
<evidence type="ECO:0000256" key="1">
    <source>
        <dbReference type="SAM" id="MobiDB-lite"/>
    </source>
</evidence>
<feature type="region of interest" description="Disordered" evidence="1">
    <location>
        <begin position="1"/>
        <end position="46"/>
    </location>
</feature>
<dbReference type="Proteomes" id="UP000002009">
    <property type="component" value="Chromosome 17"/>
</dbReference>
<gene>
    <name evidence="2" type="ORF">MICPUN_53242</name>
</gene>
<proteinExistence type="predicted"/>